<dbReference type="InterPro" id="IPR002125">
    <property type="entry name" value="CMP_dCMP_dom"/>
</dbReference>
<feature type="domain" description="CMP/dCMP-type deaminase" evidence="9">
    <location>
        <begin position="13"/>
        <end position="140"/>
    </location>
</feature>
<dbReference type="AlphaFoldDB" id="A0A0U4P5H1"/>
<dbReference type="FunFam" id="3.40.140.10:FF:000005">
    <property type="entry name" value="tRNA-specific adenosine deaminase"/>
    <property type="match status" value="1"/>
</dbReference>
<dbReference type="GO" id="GO:0002100">
    <property type="term" value="P:tRNA wobble adenosine to inosine editing"/>
    <property type="evidence" value="ECO:0007669"/>
    <property type="project" value="UniProtKB-UniRule"/>
</dbReference>
<gene>
    <name evidence="8" type="primary">tadA</name>
    <name evidence="10" type="ORF">APT59_15940</name>
</gene>
<dbReference type="PROSITE" id="PS51747">
    <property type="entry name" value="CYT_DCMP_DEAMINASES_2"/>
    <property type="match status" value="1"/>
</dbReference>
<evidence type="ECO:0000259" key="9">
    <source>
        <dbReference type="PROSITE" id="PS51747"/>
    </source>
</evidence>
<evidence type="ECO:0000313" key="11">
    <source>
        <dbReference type="Proteomes" id="UP000064137"/>
    </source>
</evidence>
<dbReference type="OrthoDB" id="9802676at2"/>
<dbReference type="NCBIfam" id="NF008113">
    <property type="entry name" value="PRK10860.1"/>
    <property type="match status" value="1"/>
</dbReference>
<organism evidence="10 11">
    <name type="scientific">Pseudomonas oryzihabitans</name>
    <dbReference type="NCBI Taxonomy" id="47885"/>
    <lineage>
        <taxon>Bacteria</taxon>
        <taxon>Pseudomonadati</taxon>
        <taxon>Pseudomonadota</taxon>
        <taxon>Gammaproteobacteria</taxon>
        <taxon>Pseudomonadales</taxon>
        <taxon>Pseudomonadaceae</taxon>
        <taxon>Pseudomonas</taxon>
    </lineage>
</organism>
<feature type="binding site" evidence="8">
    <location>
        <position position="94"/>
    </location>
    <ligand>
        <name>Zn(2+)</name>
        <dbReference type="ChEBI" id="CHEBI:29105"/>
        <note>catalytic</note>
    </ligand>
</feature>
<feature type="binding site" evidence="8">
    <location>
        <position position="97"/>
    </location>
    <ligand>
        <name>Zn(2+)</name>
        <dbReference type="ChEBI" id="CHEBI:29105"/>
        <note>catalytic</note>
    </ligand>
</feature>
<accession>A0A0U4P5H1</accession>
<comment type="cofactor">
    <cofactor evidence="8">
        <name>Zn(2+)</name>
        <dbReference type="ChEBI" id="CHEBI:29105"/>
    </cofactor>
    <text evidence="8">Binds 1 zinc ion per subunit.</text>
</comment>
<dbReference type="EMBL" id="CP013987">
    <property type="protein sequence ID" value="ALZ85614.1"/>
    <property type="molecule type" value="Genomic_DNA"/>
</dbReference>
<dbReference type="Proteomes" id="UP000064137">
    <property type="component" value="Chromosome"/>
</dbReference>
<dbReference type="InterPro" id="IPR016192">
    <property type="entry name" value="APOBEC/CMP_deaminase_Zn-bd"/>
</dbReference>
<evidence type="ECO:0000256" key="2">
    <source>
        <dbReference type="ARBA" id="ARBA00011738"/>
    </source>
</evidence>
<comment type="similarity">
    <text evidence="1">Belongs to the cytidine and deoxycytidylate deaminase family. ADAT2 subfamily.</text>
</comment>
<reference evidence="10 11" key="1">
    <citation type="submission" date="2016-01" db="EMBL/GenBank/DDBJ databases">
        <title>Annotation of Pseudomonas oryzihabitans USDA-ARS-USMARC-56511.</title>
        <authorList>
            <person name="Harhay G.P."/>
            <person name="Harhay D.M."/>
            <person name="Smith T.P.L."/>
            <person name="Bono J.L."/>
            <person name="Heaton M.P."/>
            <person name="Clawson M.L."/>
            <person name="Chitko-Mckown C.G."/>
            <person name="Capik S.F."/>
            <person name="DeDonder K.D."/>
            <person name="Apley M.D."/>
            <person name="Lubbers B.V."/>
            <person name="White B.J."/>
            <person name="Larson R.L."/>
        </authorList>
    </citation>
    <scope>NUCLEOTIDE SEQUENCE [LARGE SCALE GENOMIC DNA]</scope>
    <source>
        <strain evidence="10 11">USDA-ARS-USMARC-56511</strain>
    </source>
</reference>
<dbReference type="GO" id="GO:0052717">
    <property type="term" value="F:tRNA-specific adenosine-34 deaminase activity"/>
    <property type="evidence" value="ECO:0007669"/>
    <property type="project" value="UniProtKB-UniRule"/>
</dbReference>
<keyword evidence="3 8" id="KW-0819">tRNA processing</keyword>
<dbReference type="EC" id="3.5.4.33" evidence="8"/>
<dbReference type="PANTHER" id="PTHR11079">
    <property type="entry name" value="CYTOSINE DEAMINASE FAMILY MEMBER"/>
    <property type="match status" value="1"/>
</dbReference>
<keyword evidence="6 8" id="KW-0862">Zinc</keyword>
<evidence type="ECO:0000256" key="4">
    <source>
        <dbReference type="ARBA" id="ARBA00022723"/>
    </source>
</evidence>
<name>A0A0U4P5H1_9PSED</name>
<evidence type="ECO:0000256" key="6">
    <source>
        <dbReference type="ARBA" id="ARBA00022833"/>
    </source>
</evidence>
<dbReference type="Pfam" id="PF00383">
    <property type="entry name" value="dCMP_cyt_deam_1"/>
    <property type="match status" value="1"/>
</dbReference>
<dbReference type="InterPro" id="IPR016193">
    <property type="entry name" value="Cytidine_deaminase-like"/>
</dbReference>
<dbReference type="RefSeq" id="WP_059315749.1">
    <property type="nucleotide sequence ID" value="NZ_CP013987.1"/>
</dbReference>
<comment type="function">
    <text evidence="8">Catalyzes the deamination of adenosine to inosine at the wobble position 34 of tRNA(Arg2).</text>
</comment>
<feature type="binding site" evidence="8">
    <location>
        <position position="64"/>
    </location>
    <ligand>
        <name>Zn(2+)</name>
        <dbReference type="ChEBI" id="CHEBI:29105"/>
        <note>catalytic</note>
    </ligand>
</feature>
<dbReference type="SUPFAM" id="SSF53927">
    <property type="entry name" value="Cytidine deaminase-like"/>
    <property type="match status" value="1"/>
</dbReference>
<evidence type="ECO:0000256" key="3">
    <source>
        <dbReference type="ARBA" id="ARBA00022694"/>
    </source>
</evidence>
<proteinExistence type="inferred from homology"/>
<protein>
    <recommendedName>
        <fullName evidence="8">tRNA-specific adenosine deaminase</fullName>
        <ecNumber evidence="8">3.5.4.33</ecNumber>
    </recommendedName>
</protein>
<dbReference type="HAMAP" id="MF_00972">
    <property type="entry name" value="tRNA_aden_deaminase"/>
    <property type="match status" value="1"/>
</dbReference>
<dbReference type="Gene3D" id="3.40.140.10">
    <property type="entry name" value="Cytidine Deaminase, domain 2"/>
    <property type="match status" value="1"/>
</dbReference>
<dbReference type="KEGG" id="por:APT59_15940"/>
<feature type="active site" description="Proton donor" evidence="8">
    <location>
        <position position="66"/>
    </location>
</feature>
<comment type="subunit">
    <text evidence="2 8">Homodimer.</text>
</comment>
<dbReference type="InterPro" id="IPR028883">
    <property type="entry name" value="tRNA_aden_deaminase"/>
</dbReference>
<dbReference type="PROSITE" id="PS00903">
    <property type="entry name" value="CYT_DCMP_DEAMINASES_1"/>
    <property type="match status" value="1"/>
</dbReference>
<evidence type="ECO:0000256" key="5">
    <source>
        <dbReference type="ARBA" id="ARBA00022801"/>
    </source>
</evidence>
<dbReference type="GO" id="GO:0008270">
    <property type="term" value="F:zinc ion binding"/>
    <property type="evidence" value="ECO:0007669"/>
    <property type="project" value="UniProtKB-UniRule"/>
</dbReference>
<comment type="catalytic activity">
    <reaction evidence="7 8">
        <text>adenosine(34) in tRNA + H2O + H(+) = inosine(34) in tRNA + NH4(+)</text>
        <dbReference type="Rhea" id="RHEA:43168"/>
        <dbReference type="Rhea" id="RHEA-COMP:10373"/>
        <dbReference type="Rhea" id="RHEA-COMP:10374"/>
        <dbReference type="ChEBI" id="CHEBI:15377"/>
        <dbReference type="ChEBI" id="CHEBI:15378"/>
        <dbReference type="ChEBI" id="CHEBI:28938"/>
        <dbReference type="ChEBI" id="CHEBI:74411"/>
        <dbReference type="ChEBI" id="CHEBI:82852"/>
        <dbReference type="EC" id="3.5.4.33"/>
    </reaction>
</comment>
<keyword evidence="5 8" id="KW-0378">Hydrolase</keyword>
<evidence type="ECO:0000256" key="8">
    <source>
        <dbReference type="HAMAP-Rule" id="MF_00972"/>
    </source>
</evidence>
<dbReference type="CDD" id="cd01285">
    <property type="entry name" value="nucleoside_deaminase"/>
    <property type="match status" value="1"/>
</dbReference>
<keyword evidence="4 8" id="KW-0479">Metal-binding</keyword>
<evidence type="ECO:0000256" key="7">
    <source>
        <dbReference type="ARBA" id="ARBA00048045"/>
    </source>
</evidence>
<evidence type="ECO:0000313" key="10">
    <source>
        <dbReference type="EMBL" id="ALZ85614.1"/>
    </source>
</evidence>
<dbReference type="PANTHER" id="PTHR11079:SF202">
    <property type="entry name" value="TRNA-SPECIFIC ADENOSINE DEAMINASE"/>
    <property type="match status" value="1"/>
</dbReference>
<sequence>MARFRPLPIIDRSQDDLFMREALALAQQGAAQGEVPVGAVVVLDGEIIGRGFNRPIGAHDPSAHAEMQAIRDAAARQANYRLPGATLYVTLEPCGMCAGLIVHSRIQRLVFGASEPRAGMAQSRGRFFEQDFLNHRVLVEGGVLAEACGQVLTEFFRARRNSVPGEG</sequence>
<evidence type="ECO:0000256" key="1">
    <source>
        <dbReference type="ARBA" id="ARBA00010669"/>
    </source>
</evidence>